<accession>A0A6J6Z6U1</accession>
<dbReference type="Gene3D" id="3.40.50.2000">
    <property type="entry name" value="Glycogen Phosphorylase B"/>
    <property type="match status" value="2"/>
</dbReference>
<keyword evidence="4" id="KW-0808">Transferase</keyword>
<dbReference type="SUPFAM" id="SSF53756">
    <property type="entry name" value="UDP-Glycosyltransferase/glycogen phosphorylase"/>
    <property type="match status" value="1"/>
</dbReference>
<dbReference type="GO" id="GO:0071555">
    <property type="term" value="P:cell wall organization"/>
    <property type="evidence" value="ECO:0007669"/>
    <property type="project" value="UniProtKB-KW"/>
</dbReference>
<evidence type="ECO:0000256" key="3">
    <source>
        <dbReference type="ARBA" id="ARBA00022676"/>
    </source>
</evidence>
<dbReference type="InterPro" id="IPR007235">
    <property type="entry name" value="Glyco_trans_28_C"/>
</dbReference>
<dbReference type="GO" id="GO:0051301">
    <property type="term" value="P:cell division"/>
    <property type="evidence" value="ECO:0007669"/>
    <property type="project" value="UniProtKB-KW"/>
</dbReference>
<keyword evidence="5" id="KW-0133">Cell shape</keyword>
<evidence type="ECO:0000256" key="8">
    <source>
        <dbReference type="ARBA" id="ARBA00023306"/>
    </source>
</evidence>
<keyword evidence="7" id="KW-0472">Membrane</keyword>
<dbReference type="GO" id="GO:0009252">
    <property type="term" value="P:peptidoglycan biosynthetic process"/>
    <property type="evidence" value="ECO:0007669"/>
    <property type="project" value="UniProtKB-KW"/>
</dbReference>
<name>A0A6J6Z6U1_9ZZZZ</name>
<dbReference type="Pfam" id="PF03033">
    <property type="entry name" value="Glyco_transf_28"/>
    <property type="match status" value="1"/>
</dbReference>
<keyword evidence="3" id="KW-0328">Glycosyltransferase</keyword>
<dbReference type="InterPro" id="IPR004276">
    <property type="entry name" value="GlycoTrans_28_N"/>
</dbReference>
<evidence type="ECO:0000259" key="10">
    <source>
        <dbReference type="Pfam" id="PF03033"/>
    </source>
</evidence>
<keyword evidence="1" id="KW-1003">Cell membrane</keyword>
<keyword evidence="6" id="KW-0573">Peptidoglycan synthesis</keyword>
<feature type="domain" description="Glycosyl transferase family 28 C-terminal" evidence="11">
    <location>
        <begin position="198"/>
        <end position="356"/>
    </location>
</feature>
<feature type="domain" description="Glycosyltransferase family 28 N-terminal" evidence="10">
    <location>
        <begin position="8"/>
        <end position="149"/>
    </location>
</feature>
<dbReference type="InterPro" id="IPR006009">
    <property type="entry name" value="GlcNAc_MurG"/>
</dbReference>
<proteinExistence type="inferred from homology"/>
<dbReference type="Pfam" id="PF04101">
    <property type="entry name" value="Glyco_tran_28_C"/>
    <property type="match status" value="1"/>
</dbReference>
<keyword evidence="8" id="KW-0131">Cell cycle</keyword>
<dbReference type="AlphaFoldDB" id="A0A6J6Z6U1"/>
<dbReference type="PANTHER" id="PTHR21015">
    <property type="entry name" value="UDP-N-ACETYLGLUCOSAMINE--N-ACETYLMURAMYL-(PENTAPEPTIDE) PYROPHOSPHORYL-UNDECAPRENOL N-ACETYLGLUCOSAMINE TRANSFERASE 1"/>
    <property type="match status" value="1"/>
</dbReference>
<dbReference type="GO" id="GO:0005975">
    <property type="term" value="P:carbohydrate metabolic process"/>
    <property type="evidence" value="ECO:0007669"/>
    <property type="project" value="InterPro"/>
</dbReference>
<evidence type="ECO:0000256" key="9">
    <source>
        <dbReference type="ARBA" id="ARBA00023316"/>
    </source>
</evidence>
<dbReference type="EMBL" id="CAFAAJ010000148">
    <property type="protein sequence ID" value="CAB4816324.1"/>
    <property type="molecule type" value="Genomic_DNA"/>
</dbReference>
<dbReference type="GO" id="GO:0050511">
    <property type="term" value="F:undecaprenyldiphospho-muramoylpentapeptide beta-N-acetylglucosaminyltransferase activity"/>
    <property type="evidence" value="ECO:0007669"/>
    <property type="project" value="InterPro"/>
</dbReference>
<keyword evidence="2" id="KW-0132">Cell division</keyword>
<evidence type="ECO:0000259" key="11">
    <source>
        <dbReference type="Pfam" id="PF04101"/>
    </source>
</evidence>
<evidence type="ECO:0000256" key="1">
    <source>
        <dbReference type="ARBA" id="ARBA00022475"/>
    </source>
</evidence>
<evidence type="ECO:0000256" key="2">
    <source>
        <dbReference type="ARBA" id="ARBA00022618"/>
    </source>
</evidence>
<evidence type="ECO:0000256" key="7">
    <source>
        <dbReference type="ARBA" id="ARBA00023136"/>
    </source>
</evidence>
<reference evidence="12" key="1">
    <citation type="submission" date="2020-05" db="EMBL/GenBank/DDBJ databases">
        <authorList>
            <person name="Chiriac C."/>
            <person name="Salcher M."/>
            <person name="Ghai R."/>
            <person name="Kavagutti S V."/>
        </authorList>
    </citation>
    <scope>NUCLEOTIDE SEQUENCE</scope>
</reference>
<sequence length="373" mass="39287">MSDRVFAVVAGGGTAGHVLPALAVAEGLVALGHAADEIHFTGTSRGVEVDLLPASGFPYTFFDVIGFRRSFAWKSIVHNVSFLVRLHRARREAIRLLGKLAPAVVVSVGGYASLPAALAARKLDIPVVVVSYDKRPGRASRLAAGRAAACAVAFPDSPLPHAVYTGAPLRRAVVEVDRTRDRSGARAELGIPEDRFLIVVMGGSLGSGILNSAVAEYVETHADRSDLAVRHLCGERFVAGMPPRRDGSTGILYDVIGFESRMPAVYAAADLLVGRGGASTVCEVAAVGIPSILVPWAGAAEDHQTENVRWLSDQGGAVLVTEAQLTPERFATEVDRLRENDAARVALADAAREAGAKHRSKALARLIEAVGRG</sequence>
<evidence type="ECO:0000313" key="12">
    <source>
        <dbReference type="EMBL" id="CAB4816324.1"/>
    </source>
</evidence>
<dbReference type="CDD" id="cd03785">
    <property type="entry name" value="GT28_MurG"/>
    <property type="match status" value="1"/>
</dbReference>
<protein>
    <submittedName>
        <fullName evidence="12">Unannotated protein</fullName>
    </submittedName>
</protein>
<dbReference type="HAMAP" id="MF_00033">
    <property type="entry name" value="MurG"/>
    <property type="match status" value="1"/>
</dbReference>
<evidence type="ECO:0000256" key="6">
    <source>
        <dbReference type="ARBA" id="ARBA00022984"/>
    </source>
</evidence>
<keyword evidence="9" id="KW-0961">Cell wall biogenesis/degradation</keyword>
<evidence type="ECO:0000256" key="4">
    <source>
        <dbReference type="ARBA" id="ARBA00022679"/>
    </source>
</evidence>
<evidence type="ECO:0000256" key="5">
    <source>
        <dbReference type="ARBA" id="ARBA00022960"/>
    </source>
</evidence>
<dbReference type="GO" id="GO:0008360">
    <property type="term" value="P:regulation of cell shape"/>
    <property type="evidence" value="ECO:0007669"/>
    <property type="project" value="UniProtKB-KW"/>
</dbReference>
<organism evidence="12">
    <name type="scientific">freshwater metagenome</name>
    <dbReference type="NCBI Taxonomy" id="449393"/>
    <lineage>
        <taxon>unclassified sequences</taxon>
        <taxon>metagenomes</taxon>
        <taxon>ecological metagenomes</taxon>
    </lineage>
</organism>
<gene>
    <name evidence="12" type="ORF">UFOPK3001_01916</name>
</gene>
<dbReference type="PANTHER" id="PTHR21015:SF22">
    <property type="entry name" value="GLYCOSYLTRANSFERASE"/>
    <property type="match status" value="1"/>
</dbReference>